<proteinExistence type="predicted"/>
<accession>A0AAV2QS19</accession>
<dbReference type="PROSITE" id="PS50225">
    <property type="entry name" value="SOCS"/>
    <property type="match status" value="1"/>
</dbReference>
<evidence type="ECO:0000259" key="1">
    <source>
        <dbReference type="PROSITE" id="PS50225"/>
    </source>
</evidence>
<dbReference type="EMBL" id="CAXKWB010009905">
    <property type="protein sequence ID" value="CAL4096286.1"/>
    <property type="molecule type" value="Genomic_DNA"/>
</dbReference>
<name>A0AAV2QS19_MEGNR</name>
<evidence type="ECO:0000313" key="3">
    <source>
        <dbReference type="Proteomes" id="UP001497623"/>
    </source>
</evidence>
<reference evidence="2 3" key="1">
    <citation type="submission" date="2024-05" db="EMBL/GenBank/DDBJ databases">
        <authorList>
            <person name="Wallberg A."/>
        </authorList>
    </citation>
    <scope>NUCLEOTIDE SEQUENCE [LARGE SCALE GENOMIC DNA]</scope>
</reference>
<feature type="domain" description="SOCS box" evidence="1">
    <location>
        <begin position="128"/>
        <end position="181"/>
    </location>
</feature>
<dbReference type="GO" id="GO:0035556">
    <property type="term" value="P:intracellular signal transduction"/>
    <property type="evidence" value="ECO:0007669"/>
    <property type="project" value="InterPro"/>
</dbReference>
<dbReference type="SUPFAM" id="SSF158235">
    <property type="entry name" value="SOCS box-like"/>
    <property type="match status" value="1"/>
</dbReference>
<dbReference type="InterPro" id="IPR001496">
    <property type="entry name" value="SOCS_box"/>
</dbReference>
<dbReference type="Pfam" id="PF07525">
    <property type="entry name" value="SOCS_box"/>
    <property type="match status" value="1"/>
</dbReference>
<dbReference type="AlphaFoldDB" id="A0AAV2QS19"/>
<dbReference type="Gene3D" id="1.10.750.20">
    <property type="entry name" value="SOCS box"/>
    <property type="match status" value="1"/>
</dbReference>
<comment type="caution">
    <text evidence="2">The sequence shown here is derived from an EMBL/GenBank/DDBJ whole genome shotgun (WGS) entry which is preliminary data.</text>
</comment>
<organism evidence="2 3">
    <name type="scientific">Meganyctiphanes norvegica</name>
    <name type="common">Northern krill</name>
    <name type="synonym">Thysanopoda norvegica</name>
    <dbReference type="NCBI Taxonomy" id="48144"/>
    <lineage>
        <taxon>Eukaryota</taxon>
        <taxon>Metazoa</taxon>
        <taxon>Ecdysozoa</taxon>
        <taxon>Arthropoda</taxon>
        <taxon>Crustacea</taxon>
        <taxon>Multicrustacea</taxon>
        <taxon>Malacostraca</taxon>
        <taxon>Eumalacostraca</taxon>
        <taxon>Eucarida</taxon>
        <taxon>Euphausiacea</taxon>
        <taxon>Euphausiidae</taxon>
        <taxon>Meganyctiphanes</taxon>
    </lineage>
</organism>
<dbReference type="SMART" id="SM00253">
    <property type="entry name" value="SOCS"/>
    <property type="match status" value="1"/>
</dbReference>
<keyword evidence="3" id="KW-1185">Reference proteome</keyword>
<gene>
    <name evidence="2" type="ORF">MNOR_LOCUS15668</name>
</gene>
<feature type="non-terminal residue" evidence="2">
    <location>
        <position position="1"/>
    </location>
</feature>
<evidence type="ECO:0000313" key="2">
    <source>
        <dbReference type="EMBL" id="CAL4096286.1"/>
    </source>
</evidence>
<dbReference type="SMART" id="SM00969">
    <property type="entry name" value="SOCS_box"/>
    <property type="match status" value="1"/>
</dbReference>
<dbReference type="Proteomes" id="UP001497623">
    <property type="component" value="Unassembled WGS sequence"/>
</dbReference>
<dbReference type="FunFam" id="1.10.750.20:FF:000001">
    <property type="entry name" value="Ankyrin repeat and SOCS box containing 1"/>
    <property type="match status" value="1"/>
</dbReference>
<dbReference type="InterPro" id="IPR036036">
    <property type="entry name" value="SOCS_box-like_dom_sf"/>
</dbReference>
<sequence length="181" mass="21234">SRFSQRVQHILLSLMDMVHNARSATDLDHVYDLTLTLLQYGADPNIHISTTEPMICHSQSSVYLKKTSSQVLYYYVQLLIRKEELLIDPEQRFARLLHLYYYAMDHRELHQCLKILYTQTSLVPMKYSLTTVLRELYTAPRSLKQICRVIIYDALGRRTAQNMNKLPLPGPLKDYILNFDP</sequence>
<dbReference type="CDD" id="cd03716">
    <property type="entry name" value="SOCS_ASB_like"/>
    <property type="match status" value="1"/>
</dbReference>
<protein>
    <recommendedName>
        <fullName evidence="1">SOCS box domain-containing protein</fullName>
    </recommendedName>
</protein>